<name>A0AB39TQR5_9ACTN</name>
<gene>
    <name evidence="1" type="ORF">AB2U05_24800</name>
</gene>
<reference evidence="1" key="1">
    <citation type="submission" date="2024-07" db="EMBL/GenBank/DDBJ databases">
        <authorList>
            <person name="Yu S.T."/>
        </authorList>
    </citation>
    <scope>NUCLEOTIDE SEQUENCE</scope>
    <source>
        <strain evidence="1">Y1</strain>
    </source>
</reference>
<dbReference type="AlphaFoldDB" id="A0AB39TQR5"/>
<dbReference type="EMBL" id="CP163445">
    <property type="protein sequence ID" value="XDQ81461.1"/>
    <property type="molecule type" value="Genomic_DNA"/>
</dbReference>
<accession>A0AB39TQR5</accession>
<organism evidence="1">
    <name type="scientific">Streptomyces sp. Y1</name>
    <dbReference type="NCBI Taxonomy" id="3238634"/>
    <lineage>
        <taxon>Bacteria</taxon>
        <taxon>Bacillati</taxon>
        <taxon>Actinomycetota</taxon>
        <taxon>Actinomycetes</taxon>
        <taxon>Kitasatosporales</taxon>
        <taxon>Streptomycetaceae</taxon>
        <taxon>Streptomyces</taxon>
    </lineage>
</organism>
<proteinExistence type="predicted"/>
<protein>
    <recommendedName>
        <fullName evidence="2">HEAT repeat domain-containing protein</fullName>
    </recommendedName>
</protein>
<dbReference type="RefSeq" id="WP_369184285.1">
    <property type="nucleotide sequence ID" value="NZ_CP163445.1"/>
</dbReference>
<evidence type="ECO:0000313" key="1">
    <source>
        <dbReference type="EMBL" id="XDQ81461.1"/>
    </source>
</evidence>
<evidence type="ECO:0008006" key="2">
    <source>
        <dbReference type="Google" id="ProtNLM"/>
    </source>
</evidence>
<sequence length="396" mass="43786">MAERRYEYAPANTLLGLLQRGRGQGALIASEDPAAATELVHACIRYEWAWEPMLDQRARYHARLVRDLKLEIGPIAELLSADEHAFRRALDVLALLAGADADAREALRAYVRDGERWITVLERMAEAWPVEWWGDLADTARRRVVDGGGRPNVWGRCWERWGIPVPPRDPLPARARLPELPNDDLLRLLADPAEPDERKSDALDQLSCRAPDPRILPLVPTLGAAHGALTGVVLGLDALALPAAREWVTSTDPWPAKLAHVVLARFGDTRDVPALLDALERAWANRTWSGPGYLAAALARSGPAAADAASLLRRFWLHTPHSRDRAAYLEALAAIGAAGLPEAYQESLWDCEANARLLGVERAPDRPYALRRIADLRDDPMEEPEVRRAAEVRLAG</sequence>